<dbReference type="GO" id="GO:0003735">
    <property type="term" value="F:structural constituent of ribosome"/>
    <property type="evidence" value="ECO:0007669"/>
    <property type="project" value="InterPro"/>
</dbReference>
<dbReference type="CDD" id="cd06089">
    <property type="entry name" value="KOW_RPL26"/>
    <property type="match status" value="1"/>
</dbReference>
<evidence type="ECO:0000256" key="2">
    <source>
        <dbReference type="ARBA" id="ARBA00022980"/>
    </source>
</evidence>
<feature type="domain" description="Large ribosomal subunit protein uL24 C-terminal" evidence="6">
    <location>
        <begin position="38"/>
        <end position="102"/>
    </location>
</feature>
<proteinExistence type="inferred from homology"/>
<dbReference type="KEGG" id="parm:PADco_0390"/>
<accession>A0A7R7ACJ7</accession>
<keyword evidence="8" id="KW-1185">Reference proteome</keyword>
<organism evidence="7 8">
    <name type="scientific">Candidatus Profftella armatura</name>
    <name type="common">Diaphorina cf. continua</name>
    <dbReference type="NCBI Taxonomy" id="2661583"/>
    <lineage>
        <taxon>Bacteria</taxon>
        <taxon>Pseudomonadati</taxon>
        <taxon>Pseudomonadota</taxon>
        <taxon>Betaproteobacteria</taxon>
        <taxon>Candidatus Profftella</taxon>
    </lineage>
</organism>
<comment type="function">
    <text evidence="5">One of the proteins that surrounds the polypeptide exit tunnel on the outside of the subunit.</text>
</comment>
<dbReference type="NCBIfam" id="TIGR01079">
    <property type="entry name" value="rplX_bact"/>
    <property type="match status" value="1"/>
</dbReference>
<evidence type="ECO:0000313" key="7">
    <source>
        <dbReference type="EMBL" id="BCG49459.1"/>
    </source>
</evidence>
<keyword evidence="5" id="KW-0699">rRNA-binding</keyword>
<comment type="function">
    <text evidence="5">One of two assembly initiator proteins, it binds directly to the 5'-end of the 23S rRNA, where it nucleates assembly of the 50S subunit.</text>
</comment>
<evidence type="ECO:0000313" key="8">
    <source>
        <dbReference type="Proteomes" id="UP000595708"/>
    </source>
</evidence>
<dbReference type="AlphaFoldDB" id="A0A7R7ACJ7"/>
<sequence length="109" mass="12464">MKKIRINDEVVILTGKEKKKRGIVKKIINMNYVIVDKINIFKKTIKPNPSLNKVGSIIKKIMPIHISNIALFNPKSGKADRVIFKNINGKKIRVFKSNNEIVNSKIIKI</sequence>
<comment type="similarity">
    <text evidence="1 5">Belongs to the universal ribosomal protein uL24 family.</text>
</comment>
<dbReference type="InterPro" id="IPR003256">
    <property type="entry name" value="Ribosomal_uL24"/>
</dbReference>
<dbReference type="InterPro" id="IPR041988">
    <property type="entry name" value="Ribosomal_uL24_KOW"/>
</dbReference>
<keyword evidence="3 5" id="KW-0687">Ribonucleoprotein</keyword>
<dbReference type="InterPro" id="IPR057264">
    <property type="entry name" value="Ribosomal_uL24_C"/>
</dbReference>
<name>A0A7R7ACJ7_9PROT</name>
<protein>
    <recommendedName>
        <fullName evidence="4 5">Large ribosomal subunit protein uL24</fullName>
    </recommendedName>
</protein>
<dbReference type="Proteomes" id="UP000595708">
    <property type="component" value="Chromosome"/>
</dbReference>
<dbReference type="Gene3D" id="2.30.30.30">
    <property type="match status" value="1"/>
</dbReference>
<dbReference type="PROSITE" id="PS01108">
    <property type="entry name" value="RIBOSOMAL_L24"/>
    <property type="match status" value="1"/>
</dbReference>
<gene>
    <name evidence="5 7" type="primary">rplX</name>
    <name evidence="7" type="ORF">PADco_0390</name>
</gene>
<evidence type="ECO:0000256" key="1">
    <source>
        <dbReference type="ARBA" id="ARBA00010618"/>
    </source>
</evidence>
<evidence type="ECO:0000259" key="6">
    <source>
        <dbReference type="Pfam" id="PF17136"/>
    </source>
</evidence>
<evidence type="ECO:0000256" key="4">
    <source>
        <dbReference type="ARBA" id="ARBA00035206"/>
    </source>
</evidence>
<evidence type="ECO:0000256" key="5">
    <source>
        <dbReference type="HAMAP-Rule" id="MF_01326"/>
    </source>
</evidence>
<dbReference type="HAMAP" id="MF_01326_B">
    <property type="entry name" value="Ribosomal_uL24_B"/>
    <property type="match status" value="1"/>
</dbReference>
<dbReference type="InterPro" id="IPR008991">
    <property type="entry name" value="Translation_prot_SH3-like_sf"/>
</dbReference>
<dbReference type="GO" id="GO:0005840">
    <property type="term" value="C:ribosome"/>
    <property type="evidence" value="ECO:0007669"/>
    <property type="project" value="UniProtKB-KW"/>
</dbReference>
<keyword evidence="5" id="KW-0694">RNA-binding</keyword>
<dbReference type="RefSeq" id="WP_201329802.1">
    <property type="nucleotide sequence ID" value="NZ_AP023215.1"/>
</dbReference>
<dbReference type="GO" id="GO:1990904">
    <property type="term" value="C:ribonucleoprotein complex"/>
    <property type="evidence" value="ECO:0007669"/>
    <property type="project" value="UniProtKB-KW"/>
</dbReference>
<reference evidence="7 8" key="1">
    <citation type="journal article" date="2020" name="Genome Biol. Evol.">
        <title>Comparative Genomics Underlines Multiple Roles of Profftella, an Obligate Symbiont of Psyllids: Providing Toxins, Vitamins, and Carotenoids.</title>
        <authorList>
            <person name="Nakabachi A."/>
            <person name="Piel J."/>
            <person name="Malenovsky I."/>
            <person name="Hirose Y."/>
        </authorList>
    </citation>
    <scope>NUCLEOTIDE SEQUENCE [LARGE SCALE GENOMIC DNA]</scope>
    <source>
        <strain evidence="7 8">Dco</strain>
    </source>
</reference>
<dbReference type="Pfam" id="PF17136">
    <property type="entry name" value="ribosomal_L24"/>
    <property type="match status" value="1"/>
</dbReference>
<dbReference type="EMBL" id="AP023215">
    <property type="protein sequence ID" value="BCG49459.1"/>
    <property type="molecule type" value="Genomic_DNA"/>
</dbReference>
<dbReference type="SUPFAM" id="SSF50104">
    <property type="entry name" value="Translation proteins SH3-like domain"/>
    <property type="match status" value="1"/>
</dbReference>
<dbReference type="PANTHER" id="PTHR12903">
    <property type="entry name" value="MITOCHONDRIAL RIBOSOMAL PROTEIN L24"/>
    <property type="match status" value="1"/>
</dbReference>
<dbReference type="GO" id="GO:0019843">
    <property type="term" value="F:rRNA binding"/>
    <property type="evidence" value="ECO:0007669"/>
    <property type="project" value="UniProtKB-UniRule"/>
</dbReference>
<keyword evidence="2 5" id="KW-0689">Ribosomal protein</keyword>
<dbReference type="GO" id="GO:0006412">
    <property type="term" value="P:translation"/>
    <property type="evidence" value="ECO:0007669"/>
    <property type="project" value="UniProtKB-UniRule"/>
</dbReference>
<comment type="subunit">
    <text evidence="5">Part of the 50S ribosomal subunit.</text>
</comment>
<evidence type="ECO:0000256" key="3">
    <source>
        <dbReference type="ARBA" id="ARBA00023274"/>
    </source>
</evidence>
<dbReference type="InterPro" id="IPR005825">
    <property type="entry name" value="Ribosomal_uL24_CS"/>
</dbReference>
<dbReference type="InterPro" id="IPR014722">
    <property type="entry name" value="Rib_uL2_dom2"/>
</dbReference>